<keyword evidence="2" id="KW-0547">Nucleotide-binding</keyword>
<sequence length="672" mass="77784">MAEQTSLNPFKRPISPDLQRQDDQNKVQRITGQLEDLDEEKKRWLIVGICLHSIISPLLRRYIDPIVSNLYNSLKSSDSIDKQENNKYLKKYPATNTYYLNYESINNNRNEKRNYWNYDYKVTSHVDLSKLFLLPNMANYSGIDESCDSSALLGMIIRISSFPPGVKIVAEKIRENIRNSWAHCKFGEWDRVKYTNSFVLMGQLVKELDLGDSERNRIFGELKTWSTNGLKFMKKKTLGLEIVDEIRQHTHVLSEYVQTRLTETDNQFHSVHKELKDLESGLQERIENLESKTKEQDDIIKNLKKEVREKKVEDHNPKHIPDSPVSAKDNEIRIVLIGRTGHGKSATGNSLLGDIHFQSQMSTTSVTEKCKRGEFKRKGKKVVIVDTPGLFDTETTNETVTKEIIKCIGMTSPGPHVMVLVVSLGRFTREEQETVKHFVNLFGENVFRHMIVVFTRKDELSKSNLSIEQYVETSQNDLKTILGKCENRFIAFFNDAVGQSKFEQVDGFFEIVESMRIKNGGACYTNELYKEAELALQGRMRIEKEALEMKMKKETEAVRNEVQDKYKKKLEKELKAKSKLEDVLNSNKIKSEKDKENLQKQLDEANEKLNRELEKKEKEILEQIRKTEDEFKPKMTENALRTNQRNNVENERGGILSDILEGLVSFAKLFGL</sequence>
<accession>A0A6J8BA01</accession>
<feature type="coiled-coil region" evidence="4">
    <location>
        <begin position="544"/>
        <end position="630"/>
    </location>
</feature>
<comment type="similarity">
    <text evidence="1">Belongs to the TRAFAC class TrmE-Era-EngA-EngB-Septin-like GTPase superfamily. AIG1/Toc34/Toc159-like paraseptin GTPase family. IAN subfamily.</text>
</comment>
<dbReference type="SUPFAM" id="SSF52540">
    <property type="entry name" value="P-loop containing nucleoside triphosphate hydrolases"/>
    <property type="match status" value="1"/>
</dbReference>
<keyword evidence="3" id="KW-0342">GTP-binding</keyword>
<dbReference type="CDD" id="cd01852">
    <property type="entry name" value="AIG1"/>
    <property type="match status" value="1"/>
</dbReference>
<dbReference type="PROSITE" id="PS51720">
    <property type="entry name" value="G_AIG1"/>
    <property type="match status" value="1"/>
</dbReference>
<dbReference type="PANTHER" id="PTHR10903:SF184">
    <property type="entry name" value="GTP-BINDING PROTEIN A"/>
    <property type="match status" value="1"/>
</dbReference>
<dbReference type="InterPro" id="IPR027417">
    <property type="entry name" value="P-loop_NTPase"/>
</dbReference>
<dbReference type="GO" id="GO:0005525">
    <property type="term" value="F:GTP binding"/>
    <property type="evidence" value="ECO:0007669"/>
    <property type="project" value="UniProtKB-KW"/>
</dbReference>
<dbReference type="InterPro" id="IPR006703">
    <property type="entry name" value="G_AIG1"/>
</dbReference>
<dbReference type="Gene3D" id="3.40.50.300">
    <property type="entry name" value="P-loop containing nucleotide triphosphate hydrolases"/>
    <property type="match status" value="1"/>
</dbReference>
<evidence type="ECO:0000256" key="2">
    <source>
        <dbReference type="ARBA" id="ARBA00022741"/>
    </source>
</evidence>
<evidence type="ECO:0000259" key="6">
    <source>
        <dbReference type="PROSITE" id="PS51720"/>
    </source>
</evidence>
<dbReference type="AlphaFoldDB" id="A0A6J8BA01"/>
<evidence type="ECO:0000313" key="8">
    <source>
        <dbReference type="Proteomes" id="UP000507470"/>
    </source>
</evidence>
<dbReference type="PANTHER" id="PTHR10903">
    <property type="entry name" value="GTPASE, IMAP FAMILY MEMBER-RELATED"/>
    <property type="match status" value="1"/>
</dbReference>
<name>A0A6J8BA01_MYTCO</name>
<dbReference type="Proteomes" id="UP000507470">
    <property type="component" value="Unassembled WGS sequence"/>
</dbReference>
<dbReference type="InterPro" id="IPR045058">
    <property type="entry name" value="GIMA/IAN/Toc"/>
</dbReference>
<evidence type="ECO:0000313" key="7">
    <source>
        <dbReference type="EMBL" id="CAC5378847.1"/>
    </source>
</evidence>
<gene>
    <name evidence="7" type="ORF">MCOR_14984</name>
</gene>
<keyword evidence="8" id="KW-1185">Reference proteome</keyword>
<dbReference type="FunFam" id="3.40.50.300:FF:000366">
    <property type="entry name" value="GTPase, IMAP family member 2"/>
    <property type="match status" value="1"/>
</dbReference>
<evidence type="ECO:0000256" key="1">
    <source>
        <dbReference type="ARBA" id="ARBA00008535"/>
    </source>
</evidence>
<keyword evidence="4" id="KW-0175">Coiled coil</keyword>
<protein>
    <submittedName>
        <fullName evidence="7">GTPase IMAP family member 4,GTPase IMAP family member 7</fullName>
    </submittedName>
</protein>
<dbReference type="EMBL" id="CACVKT020002609">
    <property type="protein sequence ID" value="CAC5378847.1"/>
    <property type="molecule type" value="Genomic_DNA"/>
</dbReference>
<proteinExistence type="inferred from homology"/>
<feature type="region of interest" description="Disordered" evidence="5">
    <location>
        <begin position="1"/>
        <end position="25"/>
    </location>
</feature>
<dbReference type="OrthoDB" id="5988093at2759"/>
<organism evidence="7 8">
    <name type="scientific">Mytilus coruscus</name>
    <name type="common">Sea mussel</name>
    <dbReference type="NCBI Taxonomy" id="42192"/>
    <lineage>
        <taxon>Eukaryota</taxon>
        <taxon>Metazoa</taxon>
        <taxon>Spiralia</taxon>
        <taxon>Lophotrochozoa</taxon>
        <taxon>Mollusca</taxon>
        <taxon>Bivalvia</taxon>
        <taxon>Autobranchia</taxon>
        <taxon>Pteriomorphia</taxon>
        <taxon>Mytilida</taxon>
        <taxon>Mytiloidea</taxon>
        <taxon>Mytilidae</taxon>
        <taxon>Mytilinae</taxon>
        <taxon>Mytilus</taxon>
    </lineage>
</organism>
<feature type="coiled-coil region" evidence="4">
    <location>
        <begin position="272"/>
        <end position="306"/>
    </location>
</feature>
<evidence type="ECO:0000256" key="4">
    <source>
        <dbReference type="SAM" id="Coils"/>
    </source>
</evidence>
<feature type="domain" description="AIG1-type G" evidence="6">
    <location>
        <begin position="329"/>
        <end position="533"/>
    </location>
</feature>
<evidence type="ECO:0000256" key="3">
    <source>
        <dbReference type="ARBA" id="ARBA00023134"/>
    </source>
</evidence>
<evidence type="ECO:0000256" key="5">
    <source>
        <dbReference type="SAM" id="MobiDB-lite"/>
    </source>
</evidence>
<dbReference type="Pfam" id="PF04548">
    <property type="entry name" value="AIG1"/>
    <property type="match status" value="1"/>
</dbReference>
<reference evidence="7 8" key="1">
    <citation type="submission" date="2020-06" db="EMBL/GenBank/DDBJ databases">
        <authorList>
            <person name="Li R."/>
            <person name="Bekaert M."/>
        </authorList>
    </citation>
    <scope>NUCLEOTIDE SEQUENCE [LARGE SCALE GENOMIC DNA]</scope>
    <source>
        <strain evidence="8">wild</strain>
    </source>
</reference>